<dbReference type="AlphaFoldDB" id="A0A392U8Z7"/>
<evidence type="ECO:0000313" key="2">
    <source>
        <dbReference type="Proteomes" id="UP000265520"/>
    </source>
</evidence>
<accession>A0A392U8Z7</accession>
<organism evidence="1 2">
    <name type="scientific">Trifolium medium</name>
    <dbReference type="NCBI Taxonomy" id="97028"/>
    <lineage>
        <taxon>Eukaryota</taxon>
        <taxon>Viridiplantae</taxon>
        <taxon>Streptophyta</taxon>
        <taxon>Embryophyta</taxon>
        <taxon>Tracheophyta</taxon>
        <taxon>Spermatophyta</taxon>
        <taxon>Magnoliopsida</taxon>
        <taxon>eudicotyledons</taxon>
        <taxon>Gunneridae</taxon>
        <taxon>Pentapetalae</taxon>
        <taxon>rosids</taxon>
        <taxon>fabids</taxon>
        <taxon>Fabales</taxon>
        <taxon>Fabaceae</taxon>
        <taxon>Papilionoideae</taxon>
        <taxon>50 kb inversion clade</taxon>
        <taxon>NPAAA clade</taxon>
        <taxon>Hologalegina</taxon>
        <taxon>IRL clade</taxon>
        <taxon>Trifolieae</taxon>
        <taxon>Trifolium</taxon>
    </lineage>
</organism>
<comment type="caution">
    <text evidence="1">The sequence shown here is derived from an EMBL/GenBank/DDBJ whole genome shotgun (WGS) entry which is preliminary data.</text>
</comment>
<dbReference type="Proteomes" id="UP000265520">
    <property type="component" value="Unassembled WGS sequence"/>
</dbReference>
<proteinExistence type="predicted"/>
<reference evidence="1 2" key="1">
    <citation type="journal article" date="2018" name="Front. Plant Sci.">
        <title>Red Clover (Trifolium pratense) and Zigzag Clover (T. medium) - A Picture of Genomic Similarities and Differences.</title>
        <authorList>
            <person name="Dluhosova J."/>
            <person name="Istvanek J."/>
            <person name="Nedelnik J."/>
            <person name="Repkova J."/>
        </authorList>
    </citation>
    <scope>NUCLEOTIDE SEQUENCE [LARGE SCALE GENOMIC DNA]</scope>
    <source>
        <strain evidence="2">cv. 10/8</strain>
        <tissue evidence="1">Leaf</tissue>
    </source>
</reference>
<sequence length="60" mass="6678">MITRGRGKIVGSPMETETRKVVKVVEKGRRILAIVLSAVKWDIDSLSAQREEINVLGVED</sequence>
<dbReference type="EMBL" id="LXQA010766420">
    <property type="protein sequence ID" value="MCI69981.1"/>
    <property type="molecule type" value="Genomic_DNA"/>
</dbReference>
<keyword evidence="2" id="KW-1185">Reference proteome</keyword>
<name>A0A392U8Z7_9FABA</name>
<protein>
    <submittedName>
        <fullName evidence="1">Uncharacterized protein</fullName>
    </submittedName>
</protein>
<evidence type="ECO:0000313" key="1">
    <source>
        <dbReference type="EMBL" id="MCI69981.1"/>
    </source>
</evidence>